<accession>A0A922D261</accession>
<feature type="transmembrane region" description="Helical" evidence="9">
    <location>
        <begin position="6"/>
        <end position="26"/>
    </location>
</feature>
<feature type="transmembrane region" description="Helical" evidence="9">
    <location>
        <begin position="107"/>
        <end position="126"/>
    </location>
</feature>
<feature type="region of interest" description="Disordered" evidence="8">
    <location>
        <begin position="508"/>
        <end position="540"/>
    </location>
</feature>
<feature type="transmembrane region" description="Helical" evidence="9">
    <location>
        <begin position="159"/>
        <end position="176"/>
    </location>
</feature>
<dbReference type="EMBL" id="JH669247">
    <property type="protein sequence ID" value="KAG6464763.1"/>
    <property type="molecule type" value="Genomic_DNA"/>
</dbReference>
<dbReference type="Proteomes" id="UP000791440">
    <property type="component" value="Unassembled WGS sequence"/>
</dbReference>
<feature type="compositionally biased region" description="Basic and acidic residues" evidence="8">
    <location>
        <begin position="508"/>
        <end position="524"/>
    </location>
</feature>
<keyword evidence="6" id="KW-0739">Sodium transport</keyword>
<dbReference type="GO" id="GO:0006814">
    <property type="term" value="P:sodium ion transport"/>
    <property type="evidence" value="ECO:0007669"/>
    <property type="project" value="UniProtKB-KW"/>
</dbReference>
<proteinExistence type="inferred from homology"/>
<protein>
    <submittedName>
        <fullName evidence="10">Uncharacterized protein</fullName>
    </submittedName>
</protein>
<feature type="transmembrane region" description="Helical" evidence="9">
    <location>
        <begin position="197"/>
        <end position="222"/>
    </location>
</feature>
<keyword evidence="9" id="KW-0812">Transmembrane</keyword>
<comment type="similarity">
    <text evidence="7">Belongs to the sodium:solute symporter (SSF) (TC 2.A.21) family.</text>
</comment>
<gene>
    <name evidence="10" type="ORF">O3G_MSEX014714</name>
</gene>
<dbReference type="PANTHER" id="PTHR42985">
    <property type="entry name" value="SODIUM-COUPLED MONOCARBOXYLATE TRANSPORTER"/>
    <property type="match status" value="1"/>
</dbReference>
<keyword evidence="9" id="KW-0472">Membrane</keyword>
<dbReference type="Pfam" id="PF00474">
    <property type="entry name" value="SSF"/>
    <property type="match status" value="1"/>
</dbReference>
<keyword evidence="2" id="KW-0813">Transport</keyword>
<feature type="transmembrane region" description="Helical" evidence="9">
    <location>
        <begin position="80"/>
        <end position="100"/>
    </location>
</feature>
<sequence length="567" mass="61148">MWETLYGIILAFPLVCWIFVPVYYRLSTNSVYEYLQMRFGSKSVRRVAAATFLVRQVLNLAVTVYTPTVALHAVLGLPHWASAAALTAVSIVFNILGGLAAAIRADVIQTLTMVVVSGAFIVQATVKAGGPEAVLNDNIEGGRLKFFQFTWDPTVRVDTMSALVGQLFMSVSIYGCQQTFVQRYCSMSSESRVRKTLLANVPAVSILFSLSWVVGMALYAVYKNCDPLATGEISAADEVLPFYVQDQFGFLPGMLGLFLGSLFNGALSFLVSNVNSLATVTWEDFVSAAPAFQGISDKQQLTIIKIIGVIYALVIMSLSLCVGLVGGVVEGSLLVTSATSGALLGVFVLAALCPPATGTGALVGMLASHALTSWMAAGRLLHVRSEKTLLPTSTEGCPNITMTTLSSSVVGVNHTLAQLAPILEALNVTQSSPPVESYITSGLHQMYAISYMWYAVIGTVTCVVIGNIIGLISSSEKDLYDERLLHPVVQSIYKRLPGKKRTFSVEKPTVEVKDEKDSSEKTDETVVVPAPEEKPSEDKPSVFVTCNSRLFEAYEVRRSPSPARTRL</sequence>
<dbReference type="PANTHER" id="PTHR42985:SF2">
    <property type="entry name" value="SODIUM-DEPENDENT MULTIVITAMIN TRANSPORTER"/>
    <property type="match status" value="1"/>
</dbReference>
<name>A0A922D261_MANSE</name>
<keyword evidence="3" id="KW-1003">Cell membrane</keyword>
<comment type="subcellular location">
    <subcellularLocation>
        <location evidence="1">Cell membrane</location>
        <topology evidence="1">Multi-pass membrane protein</topology>
    </subcellularLocation>
</comment>
<reference evidence="10" key="2">
    <citation type="submission" date="2020-12" db="EMBL/GenBank/DDBJ databases">
        <authorList>
            <person name="Kanost M."/>
        </authorList>
    </citation>
    <scope>NUCLEOTIDE SEQUENCE</scope>
</reference>
<evidence type="ECO:0000256" key="5">
    <source>
        <dbReference type="ARBA" id="ARBA00023065"/>
    </source>
</evidence>
<feature type="transmembrane region" description="Helical" evidence="9">
    <location>
        <begin position="47"/>
        <end position="68"/>
    </location>
</feature>
<keyword evidence="11" id="KW-1185">Reference proteome</keyword>
<dbReference type="PROSITE" id="PS50283">
    <property type="entry name" value="NA_SOLUT_SYMP_3"/>
    <property type="match status" value="1"/>
</dbReference>
<evidence type="ECO:0000256" key="3">
    <source>
        <dbReference type="ARBA" id="ARBA00022475"/>
    </source>
</evidence>
<evidence type="ECO:0000256" key="4">
    <source>
        <dbReference type="ARBA" id="ARBA00023053"/>
    </source>
</evidence>
<reference evidence="10" key="1">
    <citation type="journal article" date="2016" name="Insect Biochem. Mol. Biol.">
        <title>Multifaceted biological insights from a draft genome sequence of the tobacco hornworm moth, Manduca sexta.</title>
        <authorList>
            <person name="Kanost M.R."/>
            <person name="Arrese E.L."/>
            <person name="Cao X."/>
            <person name="Chen Y.R."/>
            <person name="Chellapilla S."/>
            <person name="Goldsmith M.R."/>
            <person name="Grosse-Wilde E."/>
            <person name="Heckel D.G."/>
            <person name="Herndon N."/>
            <person name="Jiang H."/>
            <person name="Papanicolaou A."/>
            <person name="Qu J."/>
            <person name="Soulages J.L."/>
            <person name="Vogel H."/>
            <person name="Walters J."/>
            <person name="Waterhouse R.M."/>
            <person name="Ahn S.J."/>
            <person name="Almeida F.C."/>
            <person name="An C."/>
            <person name="Aqrawi P."/>
            <person name="Bretschneider A."/>
            <person name="Bryant W.B."/>
            <person name="Bucks S."/>
            <person name="Chao H."/>
            <person name="Chevignon G."/>
            <person name="Christen J.M."/>
            <person name="Clarke D.F."/>
            <person name="Dittmer N.T."/>
            <person name="Ferguson L.C.F."/>
            <person name="Garavelou S."/>
            <person name="Gordon K.H.J."/>
            <person name="Gunaratna R.T."/>
            <person name="Han Y."/>
            <person name="Hauser F."/>
            <person name="He Y."/>
            <person name="Heidel-Fischer H."/>
            <person name="Hirsh A."/>
            <person name="Hu Y."/>
            <person name="Jiang H."/>
            <person name="Kalra D."/>
            <person name="Klinner C."/>
            <person name="Konig C."/>
            <person name="Kovar C."/>
            <person name="Kroll A.R."/>
            <person name="Kuwar S.S."/>
            <person name="Lee S.L."/>
            <person name="Lehman R."/>
            <person name="Li K."/>
            <person name="Li Z."/>
            <person name="Liang H."/>
            <person name="Lovelace S."/>
            <person name="Lu Z."/>
            <person name="Mansfield J.H."/>
            <person name="McCulloch K.J."/>
            <person name="Mathew T."/>
            <person name="Morton B."/>
            <person name="Muzny D.M."/>
            <person name="Neunemann D."/>
            <person name="Ongeri F."/>
            <person name="Pauchet Y."/>
            <person name="Pu L.L."/>
            <person name="Pyrousis I."/>
            <person name="Rao X.J."/>
            <person name="Redding A."/>
            <person name="Roesel C."/>
            <person name="Sanchez-Gracia A."/>
            <person name="Schaack S."/>
            <person name="Shukla A."/>
            <person name="Tetreau G."/>
            <person name="Wang Y."/>
            <person name="Xiong G.H."/>
            <person name="Traut W."/>
            <person name="Walsh T.K."/>
            <person name="Worley K.C."/>
            <person name="Wu D."/>
            <person name="Wu W."/>
            <person name="Wu Y.Q."/>
            <person name="Zhang X."/>
            <person name="Zou Z."/>
            <person name="Zucker H."/>
            <person name="Briscoe A.D."/>
            <person name="Burmester T."/>
            <person name="Clem R.J."/>
            <person name="Feyereisen R."/>
            <person name="Grimmelikhuijzen C.J.P."/>
            <person name="Hamodrakas S.J."/>
            <person name="Hansson B.S."/>
            <person name="Huguet E."/>
            <person name="Jermiin L.S."/>
            <person name="Lan Q."/>
            <person name="Lehman H.K."/>
            <person name="Lorenzen M."/>
            <person name="Merzendorfer H."/>
            <person name="Michalopoulos I."/>
            <person name="Morton D.B."/>
            <person name="Muthukrishnan S."/>
            <person name="Oakeshott J.G."/>
            <person name="Palmer W."/>
            <person name="Park Y."/>
            <person name="Passarelli A.L."/>
            <person name="Rozas J."/>
            <person name="Schwartz L.M."/>
            <person name="Smith W."/>
            <person name="Southgate A."/>
            <person name="Vilcinskas A."/>
            <person name="Vogt R."/>
            <person name="Wang P."/>
            <person name="Werren J."/>
            <person name="Yu X.Q."/>
            <person name="Zhou J.J."/>
            <person name="Brown S.J."/>
            <person name="Scherer S.E."/>
            <person name="Richards S."/>
            <person name="Blissard G.W."/>
        </authorList>
    </citation>
    <scope>NUCLEOTIDE SEQUENCE</scope>
</reference>
<evidence type="ECO:0000313" key="11">
    <source>
        <dbReference type="Proteomes" id="UP000791440"/>
    </source>
</evidence>
<feature type="transmembrane region" description="Helical" evidence="9">
    <location>
        <begin position="306"/>
        <end position="327"/>
    </location>
</feature>
<comment type="caution">
    <text evidence="10">The sequence shown here is derived from an EMBL/GenBank/DDBJ whole genome shotgun (WGS) entry which is preliminary data.</text>
</comment>
<evidence type="ECO:0000256" key="8">
    <source>
        <dbReference type="SAM" id="MobiDB-lite"/>
    </source>
</evidence>
<keyword evidence="5" id="KW-0406">Ion transport</keyword>
<evidence type="ECO:0000313" key="10">
    <source>
        <dbReference type="EMBL" id="KAG6464763.1"/>
    </source>
</evidence>
<evidence type="ECO:0000256" key="7">
    <source>
        <dbReference type="RuleBase" id="RU362091"/>
    </source>
</evidence>
<feature type="transmembrane region" description="Helical" evidence="9">
    <location>
        <begin position="451"/>
        <end position="473"/>
    </location>
</feature>
<feature type="transmembrane region" description="Helical" evidence="9">
    <location>
        <begin position="250"/>
        <end position="271"/>
    </location>
</feature>
<evidence type="ECO:0000256" key="9">
    <source>
        <dbReference type="SAM" id="Phobius"/>
    </source>
</evidence>
<evidence type="ECO:0000256" key="2">
    <source>
        <dbReference type="ARBA" id="ARBA00022448"/>
    </source>
</evidence>
<dbReference type="GO" id="GO:0015293">
    <property type="term" value="F:symporter activity"/>
    <property type="evidence" value="ECO:0007669"/>
    <property type="project" value="TreeGrafter"/>
</dbReference>
<keyword evidence="9" id="KW-1133">Transmembrane helix</keyword>
<feature type="compositionally biased region" description="Basic and acidic residues" evidence="8">
    <location>
        <begin position="531"/>
        <end position="540"/>
    </location>
</feature>
<dbReference type="InterPro" id="IPR001734">
    <property type="entry name" value="Na/solute_symporter"/>
</dbReference>
<evidence type="ECO:0000256" key="6">
    <source>
        <dbReference type="ARBA" id="ARBA00023201"/>
    </source>
</evidence>
<dbReference type="InterPro" id="IPR051163">
    <property type="entry name" value="Sodium:Solute_Symporter_SSF"/>
</dbReference>
<keyword evidence="4" id="KW-0915">Sodium</keyword>
<dbReference type="GO" id="GO:0005886">
    <property type="term" value="C:plasma membrane"/>
    <property type="evidence" value="ECO:0007669"/>
    <property type="project" value="UniProtKB-SubCell"/>
</dbReference>
<evidence type="ECO:0000256" key="1">
    <source>
        <dbReference type="ARBA" id="ARBA00004651"/>
    </source>
</evidence>
<organism evidence="10 11">
    <name type="scientific">Manduca sexta</name>
    <name type="common">Tobacco hawkmoth</name>
    <name type="synonym">Tobacco hornworm</name>
    <dbReference type="NCBI Taxonomy" id="7130"/>
    <lineage>
        <taxon>Eukaryota</taxon>
        <taxon>Metazoa</taxon>
        <taxon>Ecdysozoa</taxon>
        <taxon>Arthropoda</taxon>
        <taxon>Hexapoda</taxon>
        <taxon>Insecta</taxon>
        <taxon>Pterygota</taxon>
        <taxon>Neoptera</taxon>
        <taxon>Endopterygota</taxon>
        <taxon>Lepidoptera</taxon>
        <taxon>Glossata</taxon>
        <taxon>Ditrysia</taxon>
        <taxon>Bombycoidea</taxon>
        <taxon>Sphingidae</taxon>
        <taxon>Sphinginae</taxon>
        <taxon>Sphingini</taxon>
        <taxon>Manduca</taxon>
    </lineage>
</organism>
<dbReference type="AlphaFoldDB" id="A0A922D261"/>